<keyword evidence="2" id="KW-1185">Reference proteome</keyword>
<gene>
    <name evidence="1" type="ORF">MCHLO_15678</name>
</gene>
<evidence type="ECO:0000313" key="1">
    <source>
        <dbReference type="EMBL" id="GAT59383.1"/>
    </source>
</evidence>
<dbReference type="EMBL" id="DF849860">
    <property type="protein sequence ID" value="GAT59383.1"/>
    <property type="molecule type" value="Genomic_DNA"/>
</dbReference>
<organism evidence="1 2">
    <name type="scientific">Mycena chlorophos</name>
    <name type="common">Agaric fungus</name>
    <name type="synonym">Agaricus chlorophos</name>
    <dbReference type="NCBI Taxonomy" id="658473"/>
    <lineage>
        <taxon>Eukaryota</taxon>
        <taxon>Fungi</taxon>
        <taxon>Dikarya</taxon>
        <taxon>Basidiomycota</taxon>
        <taxon>Agaricomycotina</taxon>
        <taxon>Agaricomycetes</taxon>
        <taxon>Agaricomycetidae</taxon>
        <taxon>Agaricales</taxon>
        <taxon>Marasmiineae</taxon>
        <taxon>Mycenaceae</taxon>
        <taxon>Mycena</taxon>
    </lineage>
</organism>
<accession>A0ABQ0M7P5</accession>
<sequence>MPQDLLPQDSLHQPLETMTAIAPFIGPIVPRGTVALLYGQESEIPRLVSWPVDTLQRAYRLVYRHDAPPPTRRRRHPSRQGFKPRALPYFDQNPVACPWCKRPHELLSIGAITLLFTCLHLDDDADPVVVNKSISNILDDMDSPARQCGGRQACPPPNLGPCREEAQQSRPLFHSLGMSLPSMNCSCFALWHVVRDWTYFVPSLTALTTFYPDGERVYPPIPSPADLEVVVRSYVENPVPVYDESEESDNAM</sequence>
<evidence type="ECO:0000313" key="2">
    <source>
        <dbReference type="Proteomes" id="UP000815677"/>
    </source>
</evidence>
<dbReference type="Proteomes" id="UP000815677">
    <property type="component" value="Unassembled WGS sequence"/>
</dbReference>
<proteinExistence type="predicted"/>
<name>A0ABQ0M7P5_MYCCL</name>
<reference evidence="1" key="1">
    <citation type="submission" date="2014-09" db="EMBL/GenBank/DDBJ databases">
        <title>Genome sequence of the luminous mushroom Mycena chlorophos for searching fungal bioluminescence genes.</title>
        <authorList>
            <person name="Tanaka Y."/>
            <person name="Kasuga D."/>
            <person name="Oba Y."/>
            <person name="Hase S."/>
            <person name="Sato K."/>
            <person name="Oba Y."/>
            <person name="Sakakibara Y."/>
        </authorList>
    </citation>
    <scope>NUCLEOTIDE SEQUENCE</scope>
</reference>
<protein>
    <submittedName>
        <fullName evidence="1">Uncharacterized protein</fullName>
    </submittedName>
</protein>